<protein>
    <submittedName>
        <fullName evidence="1">Uncharacterized protein</fullName>
    </submittedName>
</protein>
<gene>
    <name evidence="1" type="ORF">QFC21_001371</name>
</gene>
<proteinExistence type="predicted"/>
<evidence type="ECO:0000313" key="2">
    <source>
        <dbReference type="Proteomes" id="UP001227268"/>
    </source>
</evidence>
<name>A0ACC2W566_9TREE</name>
<dbReference type="Proteomes" id="UP001227268">
    <property type="component" value="Unassembled WGS sequence"/>
</dbReference>
<evidence type="ECO:0000313" key="1">
    <source>
        <dbReference type="EMBL" id="KAJ9106227.1"/>
    </source>
</evidence>
<reference evidence="1" key="1">
    <citation type="submission" date="2023-04" db="EMBL/GenBank/DDBJ databases">
        <title>Draft Genome sequencing of Naganishia species isolated from polar environments using Oxford Nanopore Technology.</title>
        <authorList>
            <person name="Leo P."/>
            <person name="Venkateswaran K."/>
        </authorList>
    </citation>
    <scope>NUCLEOTIDE SEQUENCE</scope>
    <source>
        <strain evidence="1">MNA-CCFEE 5423</strain>
    </source>
</reference>
<dbReference type="EMBL" id="JASBWT010000003">
    <property type="protein sequence ID" value="KAJ9106227.1"/>
    <property type="molecule type" value="Genomic_DNA"/>
</dbReference>
<accession>A0ACC2W566</accession>
<organism evidence="1 2">
    <name type="scientific">Naganishia friedmannii</name>
    <dbReference type="NCBI Taxonomy" id="89922"/>
    <lineage>
        <taxon>Eukaryota</taxon>
        <taxon>Fungi</taxon>
        <taxon>Dikarya</taxon>
        <taxon>Basidiomycota</taxon>
        <taxon>Agaricomycotina</taxon>
        <taxon>Tremellomycetes</taxon>
        <taxon>Filobasidiales</taxon>
        <taxon>Filobasidiaceae</taxon>
        <taxon>Naganishia</taxon>
    </lineage>
</organism>
<comment type="caution">
    <text evidence="1">The sequence shown here is derived from an EMBL/GenBank/DDBJ whole genome shotgun (WGS) entry which is preliminary data.</text>
</comment>
<keyword evidence="2" id="KW-1185">Reference proteome</keyword>
<sequence length="1363" mass="150643">MTLPCGGASALEQKIAPVVPSTEKPIDGSHIEPLVSAAEFHNREVEQRHTEQTLHHIPTGSVVEHRSSSPHLARAVERQSWMDAQSVERERLEEEYENESRVHADRSEQGRSPVKKAVELNGTPAANSEKLVEIGSKKDVVDREEVKGKEAKDRSEKKAHKHRHKHHHGHRKHGHKDKHHGSPPRDNVSKGDNGSARSPEPMLSRSATATTQSHQGSRIEETKPLPAKPPPQFNLNAPLMSSAPWDLPPTINVQGLPPLFYPPILNSGQYPPPPHAAGEEQMFRGQAAMPMQGFAWGAQAQQAEPYQDTSHGGNSGPNFTVPQYGQSPGPSLLHQSNGIAPPVIHDETCSPRTLPNARFPFPPFAPTNHVSSSSEQMPGNERSDGYPCNFTHQGGVPGLTERYAGGQWPIGMPPPPFAGMPYGAYFPPARMPVPAGPVPSNGARSEQDQAIQSDTAIKSAKGASRSTSSVRTHQEGKGESDQELARLRDQMKKNAEKSRQAIDMEKERSALHEQRLEALAKLAGSRRKGEKQRNGADSDKSGLQKKSKNGAAVRDIDPTYVETPEGFIKTYERVEVMTHKPEHDNSTPSSTKASSRKPQPRRMTQQTQKTVETQPTFTSGPSFGHYGRPFSHEFEDGTPVFHAGFPIDSFPVDPARIVIMQRTVEAKPGFGVPVSALGGFGLGMGIFSSFDEASDERPQEEHSRRSAYVETVSDEEVPRGGHSSQKTGYRATPEVASGARPERGQEHDGRQDLFLSDGNETPRTSAASLQGSLVLKEAYDSSTTLTHPMDSVPPPNPNRFSQALTTASLVDQLVQNSQHHDETLCQLLMAARDPKLGDAAKRAVRHAARDRLSDESVSTFRGKNKPLPAQPKEREDEVPAWSQALFEMLAETQTRLDELDARLPHMATRENTDSLLPEDDFAETQARAALHNLLFPDLPMEIPFFIDQYGNPHTSHHIGSSRNHVDSRESRGNATSTGTGARAKVETLFTDGQSSENTAREGDRRANITDSKADMSEWVSDAELPDRYVTAYSTVDPPVLPVKAAAEAMPIIRIQSPTTNTTSNAGVHRSRGASSPVPTRTHHDPEHEPLNDVTDASHTGNPIPYEVPPSDNVHARRDVGRQAHEGTQPDSLWKRMQRSRAWDIVGQRLFSWALVWPAEDFYRSLKAIALNQQVDEFALTIYMMTIFKRKLRHRLCAVPPLPCDKLLVPPNMCMRLTIGLRIGGFREINTGLRESVQLTLRGQRSFDLSTGRLVTMNFSHEEKSLIDGHHLGQETRRILTSESAKQDNSLAAANAARNLFLGWKPERPTEMHKLRELVWQEVYSAFVFRLLAVSPCSTYFPLSLSGQTPTHQESDWKAHDRPE</sequence>